<proteinExistence type="predicted"/>
<evidence type="ECO:0000313" key="3">
    <source>
        <dbReference type="Proteomes" id="UP000015105"/>
    </source>
</evidence>
<reference evidence="3" key="2">
    <citation type="journal article" date="2017" name="Nat. Plants">
        <title>The Aegilops tauschii genome reveals multiple impacts of transposons.</title>
        <authorList>
            <person name="Zhao G."/>
            <person name="Zou C."/>
            <person name="Li K."/>
            <person name="Wang K."/>
            <person name="Li T."/>
            <person name="Gao L."/>
            <person name="Zhang X."/>
            <person name="Wang H."/>
            <person name="Yang Z."/>
            <person name="Liu X."/>
            <person name="Jiang W."/>
            <person name="Mao L."/>
            <person name="Kong X."/>
            <person name="Jiao Y."/>
            <person name="Jia J."/>
        </authorList>
    </citation>
    <scope>NUCLEOTIDE SEQUENCE [LARGE SCALE GENOMIC DNA]</scope>
    <source>
        <strain evidence="3">cv. AL8/78</strain>
    </source>
</reference>
<evidence type="ECO:0000313" key="2">
    <source>
        <dbReference type="EnsemblPlants" id="AET3Gv20634300.8"/>
    </source>
</evidence>
<dbReference type="EnsemblPlants" id="AET3Gv20634300.8">
    <property type="protein sequence ID" value="AET3Gv20634300.8"/>
    <property type="gene ID" value="AET3Gv20634300"/>
</dbReference>
<dbReference type="Proteomes" id="UP000015105">
    <property type="component" value="Chromosome 3D"/>
</dbReference>
<sequence length="140" mass="15635">RESRLHSPALRVPVKTSLLINENDKYFALFQEKRKCCFPSKRKRKSGDVVCSRGLKTKVLNLPVLQPGSFASPLKLEKVVEWISCSLDSWSLSPLGTKKFPRTVEQPIDSTQPDGLITPSIDRRGTGTRSGLLPQRSTPC</sequence>
<reference evidence="2" key="5">
    <citation type="journal article" date="2021" name="G3 (Bethesda)">
        <title>Aegilops tauschii genome assembly Aet v5.0 features greater sequence contiguity and improved annotation.</title>
        <authorList>
            <person name="Wang L."/>
            <person name="Zhu T."/>
            <person name="Rodriguez J.C."/>
            <person name="Deal K.R."/>
            <person name="Dubcovsky J."/>
            <person name="McGuire P.E."/>
            <person name="Lux T."/>
            <person name="Spannagl M."/>
            <person name="Mayer K.F.X."/>
            <person name="Baldrich P."/>
            <person name="Meyers B.C."/>
            <person name="Huo N."/>
            <person name="Gu Y.Q."/>
            <person name="Zhou H."/>
            <person name="Devos K.M."/>
            <person name="Bennetzen J.L."/>
            <person name="Unver T."/>
            <person name="Budak H."/>
            <person name="Gulick P.J."/>
            <person name="Galiba G."/>
            <person name="Kalapos B."/>
            <person name="Nelson D.R."/>
            <person name="Li P."/>
            <person name="You F.M."/>
            <person name="Luo M.C."/>
            <person name="Dvorak J."/>
        </authorList>
    </citation>
    <scope>NUCLEOTIDE SEQUENCE [LARGE SCALE GENOMIC DNA]</scope>
    <source>
        <strain evidence="2">cv. AL8/78</strain>
    </source>
</reference>
<accession>A0A453FBS7</accession>
<name>A0A453FBS7_AEGTS</name>
<keyword evidence="3" id="KW-1185">Reference proteome</keyword>
<reference evidence="2" key="3">
    <citation type="journal article" date="2017" name="Nature">
        <title>Genome sequence of the progenitor of the wheat D genome Aegilops tauschii.</title>
        <authorList>
            <person name="Luo M.C."/>
            <person name="Gu Y.Q."/>
            <person name="Puiu D."/>
            <person name="Wang H."/>
            <person name="Twardziok S.O."/>
            <person name="Deal K.R."/>
            <person name="Huo N."/>
            <person name="Zhu T."/>
            <person name="Wang L."/>
            <person name="Wang Y."/>
            <person name="McGuire P.E."/>
            <person name="Liu S."/>
            <person name="Long H."/>
            <person name="Ramasamy R.K."/>
            <person name="Rodriguez J.C."/>
            <person name="Van S.L."/>
            <person name="Yuan L."/>
            <person name="Wang Z."/>
            <person name="Xia Z."/>
            <person name="Xiao L."/>
            <person name="Anderson O.D."/>
            <person name="Ouyang S."/>
            <person name="Liang Y."/>
            <person name="Zimin A.V."/>
            <person name="Pertea G."/>
            <person name="Qi P."/>
            <person name="Bennetzen J.L."/>
            <person name="Dai X."/>
            <person name="Dawson M.W."/>
            <person name="Muller H.G."/>
            <person name="Kugler K."/>
            <person name="Rivarola-Duarte L."/>
            <person name="Spannagl M."/>
            <person name="Mayer K.F.X."/>
            <person name="Lu F.H."/>
            <person name="Bevan M.W."/>
            <person name="Leroy P."/>
            <person name="Li P."/>
            <person name="You F.M."/>
            <person name="Sun Q."/>
            <person name="Liu Z."/>
            <person name="Lyons E."/>
            <person name="Wicker T."/>
            <person name="Salzberg S.L."/>
            <person name="Devos K.M."/>
            <person name="Dvorak J."/>
        </authorList>
    </citation>
    <scope>NUCLEOTIDE SEQUENCE [LARGE SCALE GENOMIC DNA]</scope>
    <source>
        <strain evidence="2">cv. AL8/78</strain>
    </source>
</reference>
<reference evidence="2" key="4">
    <citation type="submission" date="2019-03" db="UniProtKB">
        <authorList>
            <consortium name="EnsemblPlants"/>
        </authorList>
    </citation>
    <scope>IDENTIFICATION</scope>
</reference>
<dbReference type="Gramene" id="AET3Gv20634300.8">
    <property type="protein sequence ID" value="AET3Gv20634300.8"/>
    <property type="gene ID" value="AET3Gv20634300"/>
</dbReference>
<dbReference type="AlphaFoldDB" id="A0A453FBS7"/>
<protein>
    <submittedName>
        <fullName evidence="2">Uncharacterized protein</fullName>
    </submittedName>
</protein>
<reference evidence="3" key="1">
    <citation type="journal article" date="2014" name="Science">
        <title>Ancient hybridizations among the ancestral genomes of bread wheat.</title>
        <authorList>
            <consortium name="International Wheat Genome Sequencing Consortium,"/>
            <person name="Marcussen T."/>
            <person name="Sandve S.R."/>
            <person name="Heier L."/>
            <person name="Spannagl M."/>
            <person name="Pfeifer M."/>
            <person name="Jakobsen K.S."/>
            <person name="Wulff B.B."/>
            <person name="Steuernagel B."/>
            <person name="Mayer K.F."/>
            <person name="Olsen O.A."/>
        </authorList>
    </citation>
    <scope>NUCLEOTIDE SEQUENCE [LARGE SCALE GENOMIC DNA]</scope>
    <source>
        <strain evidence="3">cv. AL8/78</strain>
    </source>
</reference>
<feature type="region of interest" description="Disordered" evidence="1">
    <location>
        <begin position="103"/>
        <end position="140"/>
    </location>
</feature>
<evidence type="ECO:0000256" key="1">
    <source>
        <dbReference type="SAM" id="MobiDB-lite"/>
    </source>
</evidence>
<organism evidence="2 3">
    <name type="scientific">Aegilops tauschii subsp. strangulata</name>
    <name type="common">Goatgrass</name>
    <dbReference type="NCBI Taxonomy" id="200361"/>
    <lineage>
        <taxon>Eukaryota</taxon>
        <taxon>Viridiplantae</taxon>
        <taxon>Streptophyta</taxon>
        <taxon>Embryophyta</taxon>
        <taxon>Tracheophyta</taxon>
        <taxon>Spermatophyta</taxon>
        <taxon>Magnoliopsida</taxon>
        <taxon>Liliopsida</taxon>
        <taxon>Poales</taxon>
        <taxon>Poaceae</taxon>
        <taxon>BOP clade</taxon>
        <taxon>Pooideae</taxon>
        <taxon>Triticodae</taxon>
        <taxon>Triticeae</taxon>
        <taxon>Triticinae</taxon>
        <taxon>Aegilops</taxon>
    </lineage>
</organism>